<gene>
    <name evidence="2" type="ORF">XINFAN_00523</name>
</gene>
<dbReference type="OrthoDB" id="7876765at2"/>
<evidence type="ECO:0000313" key="2">
    <source>
        <dbReference type="EMBL" id="VDC21159.1"/>
    </source>
</evidence>
<dbReference type="Proteomes" id="UP000277498">
    <property type="component" value="Unassembled WGS sequence"/>
</dbReference>
<reference evidence="2 3" key="1">
    <citation type="submission" date="2018-11" db="EMBL/GenBank/DDBJ databases">
        <authorList>
            <person name="Criscuolo A."/>
        </authorList>
    </citation>
    <scope>NUCLEOTIDE SEQUENCE [LARGE SCALE GENOMIC DNA]</scope>
    <source>
        <strain evidence="2">ACIP111625</strain>
    </source>
</reference>
<organism evidence="2 3">
    <name type="scientific">Pseudogemmobacter humi</name>
    <dbReference type="NCBI Taxonomy" id="2483812"/>
    <lineage>
        <taxon>Bacteria</taxon>
        <taxon>Pseudomonadati</taxon>
        <taxon>Pseudomonadota</taxon>
        <taxon>Alphaproteobacteria</taxon>
        <taxon>Rhodobacterales</taxon>
        <taxon>Paracoccaceae</taxon>
        <taxon>Pseudogemmobacter</taxon>
    </lineage>
</organism>
<protein>
    <recommendedName>
        <fullName evidence="1">Biofilm-associated protein BapA-like prefix-like domain-containing protein</fullName>
    </recommendedName>
</protein>
<evidence type="ECO:0000259" key="1">
    <source>
        <dbReference type="Pfam" id="PF22783"/>
    </source>
</evidence>
<dbReference type="InterPro" id="IPR048051">
    <property type="entry name" value="BapA-like_prefix-like"/>
</dbReference>
<dbReference type="EMBL" id="UXAW01000034">
    <property type="protein sequence ID" value="VDC21159.1"/>
    <property type="molecule type" value="Genomic_DNA"/>
</dbReference>
<dbReference type="AlphaFoldDB" id="A0A3P5WZX1"/>
<keyword evidence="3" id="KW-1185">Reference proteome</keyword>
<dbReference type="Pfam" id="PF22783">
    <property type="entry name" value="BapA_N"/>
    <property type="match status" value="1"/>
</dbReference>
<proteinExistence type="predicted"/>
<name>A0A3P5WZX1_9RHOB</name>
<evidence type="ECO:0000313" key="3">
    <source>
        <dbReference type="Proteomes" id="UP000277498"/>
    </source>
</evidence>
<dbReference type="RefSeq" id="WP_124084963.1">
    <property type="nucleotide sequence ID" value="NZ_UXAW01000034.1"/>
</dbReference>
<feature type="domain" description="Biofilm-associated protein BapA-like prefix-like" evidence="1">
    <location>
        <begin position="11"/>
        <end position="77"/>
    </location>
</feature>
<sequence length="269" mass="26854">MVEIFTVSGGQQGDATRAVSNDIRLSGPSDVYFGAAAAGIAYYEKSGSDLRVTLLDGQEVMVRNFFVIGADGEYSRLLDGGAGGEVEVTGLIAPEPFIPSEAVVPAVAAVEDEKPVEVAPTGALAGGEEIVAVSVDGEAPAGGGGAAVGTFGGMSLDRAFFGAAMMPVMVTMIRGGGDDDATPVPVPQAQAAAVQETVAEASADTPMEADTALLLVSIYDDAAPADTASEAAGFAPEAAADSSLTDFIASGFDLTSALLDDLAILAIDG</sequence>
<accession>A0A3P5WZX1</accession>